<sequence>MSSYDRYKRKRKRTAPVEEVGPKLRLESVKNVPSHDEIPEDEKVANYLNKLRKDVNSSTFLKLVVSSSEAEYFDAERVQYIKETFKIHDITVSPPVAGSIDRFISLVGTAQEIVRGALFVAFILNAKLNNFAKNQLYTLKSNNYRLSLLVPPSIPPAKAPSSVTTSITSSHHRNESEVLSLHAISGDFTGCFHALMGLAEVMAKANYLEDAKITHLRLFGNTTDPNFFQRSETKESVLVKNKSRLLEFVGEAR</sequence>
<reference evidence="2" key="1">
    <citation type="submission" date="2016-05" db="EMBL/GenBank/DDBJ databases">
        <title>Comparative genomics of biotechnologically important yeasts.</title>
        <authorList>
            <consortium name="DOE Joint Genome Institute"/>
            <person name="Riley R."/>
            <person name="Haridas S."/>
            <person name="Wolfe K.H."/>
            <person name="Lopes M.R."/>
            <person name="Hittinger C.T."/>
            <person name="Goker M."/>
            <person name="Salamov A."/>
            <person name="Wisecaver J."/>
            <person name="Long T.M."/>
            <person name="Aerts A.L."/>
            <person name="Barry K."/>
            <person name="Choi C."/>
            <person name="Clum A."/>
            <person name="Coughlan A.Y."/>
            <person name="Deshpande S."/>
            <person name="Douglass A.P."/>
            <person name="Hanson S.J."/>
            <person name="Klenk H.-P."/>
            <person name="Labutti K."/>
            <person name="Lapidus A."/>
            <person name="Lindquist E."/>
            <person name="Lipzen A."/>
            <person name="Meier-Kolthoff J.P."/>
            <person name="Ohm R.A."/>
            <person name="Otillar R.P."/>
            <person name="Pangilinan J."/>
            <person name="Peng Y."/>
            <person name="Rokas A."/>
            <person name="Rosa C.A."/>
            <person name="Scheuner C."/>
            <person name="Sibirny A.A."/>
            <person name="Slot J.C."/>
            <person name="Stielow J.B."/>
            <person name="Sun H."/>
            <person name="Kurtzman C.P."/>
            <person name="Blackwell M."/>
            <person name="Grigoriev I.V."/>
            <person name="Jeffries T.W."/>
        </authorList>
    </citation>
    <scope>NUCLEOTIDE SEQUENCE [LARGE SCALE GENOMIC DNA]</scope>
    <source>
        <strain evidence="2">NRRL Y-17324</strain>
    </source>
</reference>
<organism evidence="1 2">
    <name type="scientific">Suhomyces tanzawaensis NRRL Y-17324</name>
    <dbReference type="NCBI Taxonomy" id="984487"/>
    <lineage>
        <taxon>Eukaryota</taxon>
        <taxon>Fungi</taxon>
        <taxon>Dikarya</taxon>
        <taxon>Ascomycota</taxon>
        <taxon>Saccharomycotina</taxon>
        <taxon>Pichiomycetes</taxon>
        <taxon>Debaryomycetaceae</taxon>
        <taxon>Suhomyces</taxon>
    </lineage>
</organism>
<proteinExistence type="predicted"/>
<dbReference type="GeneID" id="30984754"/>
<dbReference type="AlphaFoldDB" id="A0A1E4SKG3"/>
<protein>
    <submittedName>
        <fullName evidence="1">Uncharacterized protein</fullName>
    </submittedName>
</protein>
<dbReference type="EMBL" id="KV453911">
    <property type="protein sequence ID" value="ODV79994.1"/>
    <property type="molecule type" value="Genomic_DNA"/>
</dbReference>
<gene>
    <name evidence="1" type="ORF">CANTADRAFT_5673</name>
</gene>
<evidence type="ECO:0000313" key="2">
    <source>
        <dbReference type="Proteomes" id="UP000094285"/>
    </source>
</evidence>
<accession>A0A1E4SKG3</accession>
<keyword evidence="2" id="KW-1185">Reference proteome</keyword>
<dbReference type="OrthoDB" id="4081078at2759"/>
<name>A0A1E4SKG3_9ASCO</name>
<dbReference type="Proteomes" id="UP000094285">
    <property type="component" value="Unassembled WGS sequence"/>
</dbReference>
<dbReference type="RefSeq" id="XP_020065116.1">
    <property type="nucleotide sequence ID" value="XM_020210618.1"/>
</dbReference>
<evidence type="ECO:0000313" key="1">
    <source>
        <dbReference type="EMBL" id="ODV79994.1"/>
    </source>
</evidence>